<gene>
    <name evidence="12" type="ORF">H6P81_001123</name>
</gene>
<keyword evidence="8" id="KW-0443">Lipid metabolism</keyword>
<dbReference type="GO" id="GO:0005789">
    <property type="term" value="C:endoplasmic reticulum membrane"/>
    <property type="evidence" value="ECO:0007669"/>
    <property type="project" value="UniProtKB-SubCell"/>
</dbReference>
<name>A0AAV7F5Z0_ARIFI</name>
<evidence type="ECO:0000256" key="11">
    <source>
        <dbReference type="RuleBase" id="RU367023"/>
    </source>
</evidence>
<sequence length="323" mass="36003">MESAKRSPSDGVTVIRATERSAVKSYVALAIWLGGLHLTLLLVLTALYLFPSPLSFALLSFLTLLSVIPVNDENKLGLSLSRFICKYACGYFPVNLHVEDIKAFDPNQAYVFGYEPHSVLATGVIALSNFAGIMPLPKTKIIAHSVVFYTPFVRHVWTWLGHVSATRKSFISYLEAGCSCVVVPGGVREITYMQHDSEIAFLEARKGFVRIAMETGHPLVPVFGFGQAHVYRWWRPSGKLFARVARALNLPPIIFWGIFGLPIPYQHPLHVVVGRPIDVKKNPVPTPGEVDEVHREFVVAMQELFDKHKGRVGYDHNAQLTIL</sequence>
<evidence type="ECO:0000313" key="12">
    <source>
        <dbReference type="EMBL" id="KAG9456615.1"/>
    </source>
</evidence>
<dbReference type="EC" id="2.3.1.-" evidence="11"/>
<keyword evidence="7 11" id="KW-1133">Transmembrane helix</keyword>
<comment type="caution">
    <text evidence="11">Lacks conserved residue(s) required for the propagation of feature annotation.</text>
</comment>
<organism evidence="12 13">
    <name type="scientific">Aristolochia fimbriata</name>
    <name type="common">White veined hardy Dutchman's pipe vine</name>
    <dbReference type="NCBI Taxonomy" id="158543"/>
    <lineage>
        <taxon>Eukaryota</taxon>
        <taxon>Viridiplantae</taxon>
        <taxon>Streptophyta</taxon>
        <taxon>Embryophyta</taxon>
        <taxon>Tracheophyta</taxon>
        <taxon>Spermatophyta</taxon>
        <taxon>Magnoliopsida</taxon>
        <taxon>Magnoliidae</taxon>
        <taxon>Piperales</taxon>
        <taxon>Aristolochiaceae</taxon>
        <taxon>Aristolochia</taxon>
    </lineage>
</organism>
<comment type="similarity">
    <text evidence="2 11">Belongs to the diacylglycerol acyltransferase family.</text>
</comment>
<evidence type="ECO:0000256" key="4">
    <source>
        <dbReference type="ARBA" id="ARBA00022679"/>
    </source>
</evidence>
<dbReference type="Pfam" id="PF03982">
    <property type="entry name" value="DAGAT"/>
    <property type="match status" value="1"/>
</dbReference>
<protein>
    <recommendedName>
        <fullName evidence="11">Acyltransferase</fullName>
        <ecNumber evidence="11">2.3.1.-</ecNumber>
    </recommendedName>
</protein>
<dbReference type="CDD" id="cd07987">
    <property type="entry name" value="LPLAT_MGAT-like"/>
    <property type="match status" value="1"/>
</dbReference>
<dbReference type="PANTHER" id="PTHR12317:SF63">
    <property type="entry name" value="DIACYLGLYCEROL O-ACYLTRANSFERASE 2"/>
    <property type="match status" value="1"/>
</dbReference>
<evidence type="ECO:0000256" key="10">
    <source>
        <dbReference type="ARBA" id="ARBA00023315"/>
    </source>
</evidence>
<accession>A0AAV7F5Z0</accession>
<dbReference type="InterPro" id="IPR007130">
    <property type="entry name" value="DAGAT"/>
</dbReference>
<evidence type="ECO:0000256" key="8">
    <source>
        <dbReference type="ARBA" id="ARBA00023098"/>
    </source>
</evidence>
<proteinExistence type="inferred from homology"/>
<dbReference type="Proteomes" id="UP000825729">
    <property type="component" value="Unassembled WGS sequence"/>
</dbReference>
<evidence type="ECO:0000256" key="2">
    <source>
        <dbReference type="ARBA" id="ARBA00005420"/>
    </source>
</evidence>
<feature type="transmembrane region" description="Helical" evidence="11">
    <location>
        <begin position="26"/>
        <end position="48"/>
    </location>
</feature>
<keyword evidence="6 11" id="KW-0256">Endoplasmic reticulum</keyword>
<evidence type="ECO:0000256" key="7">
    <source>
        <dbReference type="ARBA" id="ARBA00022989"/>
    </source>
</evidence>
<keyword evidence="4 11" id="KW-0808">Transferase</keyword>
<comment type="caution">
    <text evidence="12">The sequence shown here is derived from an EMBL/GenBank/DDBJ whole genome shotgun (WGS) entry which is preliminary data.</text>
</comment>
<evidence type="ECO:0000256" key="1">
    <source>
        <dbReference type="ARBA" id="ARBA00004477"/>
    </source>
</evidence>
<evidence type="ECO:0000256" key="3">
    <source>
        <dbReference type="ARBA" id="ARBA00022516"/>
    </source>
</evidence>
<keyword evidence="3" id="KW-0444">Lipid biosynthesis</keyword>
<keyword evidence="5 11" id="KW-0812">Transmembrane</keyword>
<dbReference type="EMBL" id="JAINDJ010000002">
    <property type="protein sequence ID" value="KAG9456615.1"/>
    <property type="molecule type" value="Genomic_DNA"/>
</dbReference>
<evidence type="ECO:0000313" key="13">
    <source>
        <dbReference type="Proteomes" id="UP000825729"/>
    </source>
</evidence>
<dbReference type="GO" id="GO:0019432">
    <property type="term" value="P:triglyceride biosynthetic process"/>
    <property type="evidence" value="ECO:0007669"/>
    <property type="project" value="TreeGrafter"/>
</dbReference>
<keyword evidence="10" id="KW-0012">Acyltransferase</keyword>
<dbReference type="AlphaFoldDB" id="A0AAV7F5Z0"/>
<keyword evidence="9 11" id="KW-0472">Membrane</keyword>
<dbReference type="SUPFAM" id="SSF69593">
    <property type="entry name" value="Glycerol-3-phosphate (1)-acyltransferase"/>
    <property type="match status" value="1"/>
</dbReference>
<dbReference type="PANTHER" id="PTHR12317">
    <property type="entry name" value="DIACYLGLYCEROL O-ACYLTRANSFERASE"/>
    <property type="match status" value="1"/>
</dbReference>
<evidence type="ECO:0000256" key="9">
    <source>
        <dbReference type="ARBA" id="ARBA00023136"/>
    </source>
</evidence>
<dbReference type="GO" id="GO:0004144">
    <property type="term" value="F:diacylglycerol O-acyltransferase activity"/>
    <property type="evidence" value="ECO:0007669"/>
    <property type="project" value="TreeGrafter"/>
</dbReference>
<keyword evidence="13" id="KW-1185">Reference proteome</keyword>
<reference evidence="12 13" key="1">
    <citation type="submission" date="2021-07" db="EMBL/GenBank/DDBJ databases">
        <title>The Aristolochia fimbriata genome: insights into angiosperm evolution, floral development and chemical biosynthesis.</title>
        <authorList>
            <person name="Jiao Y."/>
        </authorList>
    </citation>
    <scope>NUCLEOTIDE SEQUENCE [LARGE SCALE GENOMIC DNA]</scope>
    <source>
        <strain evidence="12">IBCAS-2021</strain>
        <tissue evidence="12">Leaf</tissue>
    </source>
</reference>
<comment type="subcellular location">
    <subcellularLocation>
        <location evidence="1 11">Endoplasmic reticulum membrane</location>
        <topology evidence="1 11">Multi-pass membrane protein</topology>
    </subcellularLocation>
</comment>
<evidence type="ECO:0000256" key="5">
    <source>
        <dbReference type="ARBA" id="ARBA00022692"/>
    </source>
</evidence>
<evidence type="ECO:0000256" key="6">
    <source>
        <dbReference type="ARBA" id="ARBA00022824"/>
    </source>
</evidence>